<feature type="transmembrane region" description="Helical" evidence="2">
    <location>
        <begin position="59"/>
        <end position="82"/>
    </location>
</feature>
<dbReference type="Proteomes" id="UP001500729">
    <property type="component" value="Unassembled WGS sequence"/>
</dbReference>
<proteinExistence type="predicted"/>
<gene>
    <name evidence="3" type="ORF">GCM10009533_67530</name>
</gene>
<keyword evidence="2" id="KW-1133">Transmembrane helix</keyword>
<evidence type="ECO:0000313" key="4">
    <source>
        <dbReference type="Proteomes" id="UP001500729"/>
    </source>
</evidence>
<accession>A0ABN1E802</accession>
<feature type="region of interest" description="Disordered" evidence="1">
    <location>
        <begin position="1"/>
        <end position="36"/>
    </location>
</feature>
<dbReference type="Pfam" id="PF04341">
    <property type="entry name" value="DUF485"/>
    <property type="match status" value="1"/>
</dbReference>
<dbReference type="PANTHER" id="PTHR38441:SF1">
    <property type="entry name" value="MEMBRANE PROTEIN"/>
    <property type="match status" value="1"/>
</dbReference>
<sequence>MTNATQSALRGQPRDQAGKGRTAFGGIDKSSVRPTHQGPDFAAIHDSAEFRHLRSRVKWFVFPMTAFFIVWYLGYVVLAAYLPDFMATKLWGEVNVGLVMGIGQFATTLIITGAYVRFARKHMDPEVEEIRREAIGDQR</sequence>
<keyword evidence="2" id="KW-0472">Membrane</keyword>
<protein>
    <submittedName>
        <fullName evidence="3">DUF485 domain-containing protein</fullName>
    </submittedName>
</protein>
<dbReference type="PANTHER" id="PTHR38441">
    <property type="entry name" value="INTEGRAL MEMBRANE PROTEIN-RELATED"/>
    <property type="match status" value="1"/>
</dbReference>
<feature type="transmembrane region" description="Helical" evidence="2">
    <location>
        <begin position="94"/>
        <end position="116"/>
    </location>
</feature>
<evidence type="ECO:0000313" key="3">
    <source>
        <dbReference type="EMBL" id="GAA0561095.1"/>
    </source>
</evidence>
<dbReference type="EMBL" id="BAAAGS010000090">
    <property type="protein sequence ID" value="GAA0561095.1"/>
    <property type="molecule type" value="Genomic_DNA"/>
</dbReference>
<keyword evidence="4" id="KW-1185">Reference proteome</keyword>
<organism evidence="3 4">
    <name type="scientific">Saccharopolyspora erythraea</name>
    <name type="common">Streptomyces erythraeus</name>
    <dbReference type="NCBI Taxonomy" id="1836"/>
    <lineage>
        <taxon>Bacteria</taxon>
        <taxon>Bacillati</taxon>
        <taxon>Actinomycetota</taxon>
        <taxon>Actinomycetes</taxon>
        <taxon>Pseudonocardiales</taxon>
        <taxon>Pseudonocardiaceae</taxon>
        <taxon>Saccharopolyspora</taxon>
    </lineage>
</organism>
<dbReference type="RefSeq" id="WP_009950564.1">
    <property type="nucleotide sequence ID" value="NZ_BAAAGS010000090.1"/>
</dbReference>
<dbReference type="InterPro" id="IPR007436">
    <property type="entry name" value="DUF485"/>
</dbReference>
<name>A0ABN1E802_SACER</name>
<evidence type="ECO:0000256" key="1">
    <source>
        <dbReference type="SAM" id="MobiDB-lite"/>
    </source>
</evidence>
<keyword evidence="2" id="KW-0812">Transmembrane</keyword>
<comment type="caution">
    <text evidence="3">The sequence shown here is derived from an EMBL/GenBank/DDBJ whole genome shotgun (WGS) entry which is preliminary data.</text>
</comment>
<evidence type="ECO:0000256" key="2">
    <source>
        <dbReference type="SAM" id="Phobius"/>
    </source>
</evidence>
<reference evidence="3 4" key="1">
    <citation type="journal article" date="2019" name="Int. J. Syst. Evol. Microbiol.">
        <title>The Global Catalogue of Microorganisms (GCM) 10K type strain sequencing project: providing services to taxonomists for standard genome sequencing and annotation.</title>
        <authorList>
            <consortium name="The Broad Institute Genomics Platform"/>
            <consortium name="The Broad Institute Genome Sequencing Center for Infectious Disease"/>
            <person name="Wu L."/>
            <person name="Ma J."/>
        </authorList>
    </citation>
    <scope>NUCLEOTIDE SEQUENCE [LARGE SCALE GENOMIC DNA]</scope>
    <source>
        <strain evidence="3 4">JCM 10303</strain>
    </source>
</reference>